<dbReference type="AlphaFoldDB" id="A0A0K8RFQ9"/>
<protein>
    <submittedName>
        <fullName evidence="1">Putative metalloprotease</fullName>
    </submittedName>
</protein>
<accession>A0A0K8RFQ9</accession>
<dbReference type="EMBL" id="GADI01004484">
    <property type="protein sequence ID" value="JAA69324.1"/>
    <property type="molecule type" value="mRNA"/>
</dbReference>
<sequence>MCSIRLRRCRKQKTYLVHYSIGPHFSATKLPGTHLEWYMMETKQYIALLDTSIMYAAHVTATQWHQLQTALGMDNGLRVPRNTCVGFLRL</sequence>
<proteinExistence type="evidence at transcript level"/>
<dbReference type="GO" id="GO:0008237">
    <property type="term" value="F:metallopeptidase activity"/>
    <property type="evidence" value="ECO:0007669"/>
    <property type="project" value="UniProtKB-KW"/>
</dbReference>
<evidence type="ECO:0000313" key="1">
    <source>
        <dbReference type="EMBL" id="JAA69324.1"/>
    </source>
</evidence>
<organism evidence="1">
    <name type="scientific">Ixodes ricinus</name>
    <name type="common">Common tick</name>
    <name type="synonym">Acarus ricinus</name>
    <dbReference type="NCBI Taxonomy" id="34613"/>
    <lineage>
        <taxon>Eukaryota</taxon>
        <taxon>Metazoa</taxon>
        <taxon>Ecdysozoa</taxon>
        <taxon>Arthropoda</taxon>
        <taxon>Chelicerata</taxon>
        <taxon>Arachnida</taxon>
        <taxon>Acari</taxon>
        <taxon>Parasitiformes</taxon>
        <taxon>Ixodida</taxon>
        <taxon>Ixodoidea</taxon>
        <taxon>Ixodidae</taxon>
        <taxon>Ixodinae</taxon>
        <taxon>Ixodes</taxon>
    </lineage>
</organism>
<keyword evidence="1" id="KW-0378">Hydrolase</keyword>
<keyword evidence="1" id="KW-0645">Protease</keyword>
<dbReference type="GO" id="GO:0006508">
    <property type="term" value="P:proteolysis"/>
    <property type="evidence" value="ECO:0007669"/>
    <property type="project" value="UniProtKB-KW"/>
</dbReference>
<keyword evidence="1" id="KW-0482">Metalloprotease</keyword>
<reference evidence="1" key="1">
    <citation type="submission" date="2012-12" db="EMBL/GenBank/DDBJ databases">
        <title>Identification and characterization of a phenylalanine ammonia-lyase gene family in Isatis indigotica Fort.</title>
        <authorList>
            <person name="Liu Q."/>
            <person name="Chen J."/>
            <person name="Zhou X."/>
            <person name="Di P."/>
            <person name="Xiao Y."/>
            <person name="Xuan H."/>
            <person name="Zhang L."/>
            <person name="Chen W."/>
        </authorList>
    </citation>
    <scope>NUCLEOTIDE SEQUENCE</scope>
    <source>
        <tissue evidence="1">Salivary gland</tissue>
    </source>
</reference>
<name>A0A0K8RFQ9_IXORI</name>